<evidence type="ECO:0000313" key="1">
    <source>
        <dbReference type="EMBL" id="KAG6116073.1"/>
    </source>
</evidence>
<keyword evidence="2" id="KW-1185">Reference proteome</keyword>
<reference evidence="1 2" key="1">
    <citation type="journal article" date="2020" name="bioRxiv">
        <title>Whole genome comparisons of ergot fungi reveals the divergence and evolution of species within the genus Claviceps are the result of varying mechanisms driving genome evolution and host range expansion.</title>
        <authorList>
            <person name="Wyka S.A."/>
            <person name="Mondo S.J."/>
            <person name="Liu M."/>
            <person name="Dettman J."/>
            <person name="Nalam V."/>
            <person name="Broders K.D."/>
        </authorList>
    </citation>
    <scope>NUCLEOTIDE SEQUENCE [LARGE SCALE GENOMIC DNA]</scope>
    <source>
        <strain evidence="1 2">LM576</strain>
    </source>
</reference>
<comment type="caution">
    <text evidence="1">The sequence shown here is derived from an EMBL/GenBank/DDBJ whole genome shotgun (WGS) entry which is preliminary data.</text>
</comment>
<name>A0A9P7TQN9_9HYPO</name>
<organism evidence="1 2">
    <name type="scientific">Claviceps humidiphila</name>
    <dbReference type="NCBI Taxonomy" id="1294629"/>
    <lineage>
        <taxon>Eukaryota</taxon>
        <taxon>Fungi</taxon>
        <taxon>Dikarya</taxon>
        <taxon>Ascomycota</taxon>
        <taxon>Pezizomycotina</taxon>
        <taxon>Sordariomycetes</taxon>
        <taxon>Hypocreomycetidae</taxon>
        <taxon>Hypocreales</taxon>
        <taxon>Clavicipitaceae</taxon>
        <taxon>Claviceps</taxon>
    </lineage>
</organism>
<evidence type="ECO:0000313" key="2">
    <source>
        <dbReference type="Proteomes" id="UP000732380"/>
    </source>
</evidence>
<protein>
    <submittedName>
        <fullName evidence="1">Uncharacterized protein</fullName>
    </submittedName>
</protein>
<dbReference type="Proteomes" id="UP000732380">
    <property type="component" value="Unassembled WGS sequence"/>
</dbReference>
<dbReference type="AlphaFoldDB" id="A0A9P7TQN9"/>
<dbReference type="EMBL" id="SRQM01000191">
    <property type="protein sequence ID" value="KAG6116073.1"/>
    <property type="molecule type" value="Genomic_DNA"/>
</dbReference>
<accession>A0A9P7TQN9</accession>
<proteinExistence type="predicted"/>
<gene>
    <name evidence="1" type="ORF">E4U13_002147</name>
</gene>
<sequence length="84" mass="10109">MWTAEERWFDDDYMIRLHFEQPGKLRRRLEIRPGHTSSVSIQAWRWRWRWRYVASLELVEAVASEGSTVARPRRHRLAVAMAVS</sequence>